<name>A0A2H3KGQ6_9CHLR</name>
<accession>A0A2H3KGQ6</accession>
<keyword evidence="2" id="KW-1185">Reference proteome</keyword>
<proteinExistence type="predicted"/>
<sequence>MARGDAANKAQVWGRTAASAYSAMLGREWNDEATGVCSLALTLTSGRERPRAVISVAGDEEHAAYAPREACIYPAPMTSRAAR</sequence>
<evidence type="ECO:0000313" key="1">
    <source>
        <dbReference type="EMBL" id="PDV96913.1"/>
    </source>
</evidence>
<dbReference type="Proteomes" id="UP000220922">
    <property type="component" value="Unassembled WGS sequence"/>
</dbReference>
<organism evidence="1 2">
    <name type="scientific">Candidatus Chloroploca asiatica</name>
    <dbReference type="NCBI Taxonomy" id="1506545"/>
    <lineage>
        <taxon>Bacteria</taxon>
        <taxon>Bacillati</taxon>
        <taxon>Chloroflexota</taxon>
        <taxon>Chloroflexia</taxon>
        <taxon>Chloroflexales</taxon>
        <taxon>Chloroflexineae</taxon>
        <taxon>Oscillochloridaceae</taxon>
        <taxon>Candidatus Chloroploca</taxon>
    </lineage>
</organism>
<comment type="caution">
    <text evidence="1">The sequence shown here is derived from an EMBL/GenBank/DDBJ whole genome shotgun (WGS) entry which is preliminary data.</text>
</comment>
<gene>
    <name evidence="1" type="ORF">A9Q02_19930</name>
</gene>
<reference evidence="1 2" key="1">
    <citation type="submission" date="2016-05" db="EMBL/GenBank/DDBJ databases">
        <authorList>
            <person name="Lavstsen T."/>
            <person name="Jespersen J.S."/>
        </authorList>
    </citation>
    <scope>NUCLEOTIDE SEQUENCE [LARGE SCALE GENOMIC DNA]</scope>
    <source>
        <strain evidence="1 2">B7-9</strain>
    </source>
</reference>
<protein>
    <submittedName>
        <fullName evidence="1">Uncharacterized protein</fullName>
    </submittedName>
</protein>
<dbReference type="AlphaFoldDB" id="A0A2H3KGQ6"/>
<evidence type="ECO:0000313" key="2">
    <source>
        <dbReference type="Proteomes" id="UP000220922"/>
    </source>
</evidence>
<dbReference type="EMBL" id="LYXE01000172">
    <property type="protein sequence ID" value="PDV96913.1"/>
    <property type="molecule type" value="Genomic_DNA"/>
</dbReference>